<dbReference type="Gene3D" id="1.25.10.10">
    <property type="entry name" value="Leucine-rich Repeat Variant"/>
    <property type="match status" value="1"/>
</dbReference>
<dbReference type="Pfam" id="PF04063">
    <property type="entry name" value="DUF383"/>
    <property type="match status" value="1"/>
</dbReference>
<dbReference type="eggNOG" id="KOG2973">
    <property type="taxonomic scope" value="Eukaryota"/>
</dbReference>
<dbReference type="Proteomes" id="UP000007879">
    <property type="component" value="Unassembled WGS sequence"/>
</dbReference>
<dbReference type="OMA" id="NWPWAGE"/>
<dbReference type="Pfam" id="PF04064">
    <property type="entry name" value="DUF384"/>
    <property type="match status" value="1"/>
</dbReference>
<dbReference type="PANTHER" id="PTHR13387:SF9">
    <property type="entry name" value="PROTEIN HGH1 HOMOLOG"/>
    <property type="match status" value="1"/>
</dbReference>
<dbReference type="InterPro" id="IPR016024">
    <property type="entry name" value="ARM-type_fold"/>
</dbReference>
<reference evidence="6" key="1">
    <citation type="journal article" date="2010" name="Nature">
        <title>The Amphimedon queenslandica genome and the evolution of animal complexity.</title>
        <authorList>
            <person name="Srivastava M."/>
            <person name="Simakov O."/>
            <person name="Chapman J."/>
            <person name="Fahey B."/>
            <person name="Gauthier M.E."/>
            <person name="Mitros T."/>
            <person name="Richards G.S."/>
            <person name="Conaco C."/>
            <person name="Dacre M."/>
            <person name="Hellsten U."/>
            <person name="Larroux C."/>
            <person name="Putnam N.H."/>
            <person name="Stanke M."/>
            <person name="Adamska M."/>
            <person name="Darling A."/>
            <person name="Degnan S.M."/>
            <person name="Oakley T.H."/>
            <person name="Plachetzki D.C."/>
            <person name="Zhai Y."/>
            <person name="Adamski M."/>
            <person name="Calcino A."/>
            <person name="Cummins S.F."/>
            <person name="Goodstein D.M."/>
            <person name="Harris C."/>
            <person name="Jackson D.J."/>
            <person name="Leys S.P."/>
            <person name="Shu S."/>
            <person name="Woodcroft B.J."/>
            <person name="Vervoort M."/>
            <person name="Kosik K.S."/>
            <person name="Manning G."/>
            <person name="Degnan B.M."/>
            <person name="Rokhsar D.S."/>
        </authorList>
    </citation>
    <scope>NUCLEOTIDE SEQUENCE [LARGE SCALE GENOMIC DNA]</scope>
</reference>
<protein>
    <recommendedName>
        <fullName evidence="2">Protein HGH1 homolog</fullName>
    </recommendedName>
</protein>
<evidence type="ECO:0000259" key="3">
    <source>
        <dbReference type="Pfam" id="PF04063"/>
    </source>
</evidence>
<dbReference type="OrthoDB" id="338814at2759"/>
<comment type="similarity">
    <text evidence="1">Belongs to the HGH1 family.</text>
</comment>
<name>A0A1X7UR39_AMPQE</name>
<gene>
    <name evidence="5" type="primary">100636832</name>
</gene>
<evidence type="ECO:0000256" key="1">
    <source>
        <dbReference type="ARBA" id="ARBA00006712"/>
    </source>
</evidence>
<dbReference type="AlphaFoldDB" id="A0A1X7UR39"/>
<dbReference type="InterPro" id="IPR011989">
    <property type="entry name" value="ARM-like"/>
</dbReference>
<dbReference type="PANTHER" id="PTHR13387">
    <property type="entry name" value="PROTEIN HGH1 HOMOLOG"/>
    <property type="match status" value="1"/>
</dbReference>
<feature type="domain" description="Protein HGH1 C-terminal" evidence="4">
    <location>
        <begin position="274"/>
        <end position="327"/>
    </location>
</feature>
<evidence type="ECO:0000313" key="6">
    <source>
        <dbReference type="Proteomes" id="UP000007879"/>
    </source>
</evidence>
<evidence type="ECO:0000256" key="2">
    <source>
        <dbReference type="ARBA" id="ARBA00014076"/>
    </source>
</evidence>
<keyword evidence="6" id="KW-1185">Reference proteome</keyword>
<organism evidence="5">
    <name type="scientific">Amphimedon queenslandica</name>
    <name type="common">Sponge</name>
    <dbReference type="NCBI Taxonomy" id="400682"/>
    <lineage>
        <taxon>Eukaryota</taxon>
        <taxon>Metazoa</taxon>
        <taxon>Porifera</taxon>
        <taxon>Demospongiae</taxon>
        <taxon>Heteroscleromorpha</taxon>
        <taxon>Haplosclerida</taxon>
        <taxon>Niphatidae</taxon>
        <taxon>Amphimedon</taxon>
    </lineage>
</organism>
<dbReference type="InterPro" id="IPR039717">
    <property type="entry name" value="Hgh1"/>
</dbReference>
<dbReference type="InterPro" id="IPR007206">
    <property type="entry name" value="Protein_HGH1_C"/>
</dbReference>
<reference evidence="5" key="2">
    <citation type="submission" date="2017-05" db="UniProtKB">
        <authorList>
            <consortium name="EnsemblMetazoa"/>
        </authorList>
    </citation>
    <scope>IDENTIFICATION</scope>
</reference>
<dbReference type="STRING" id="400682.A0A1X7UR39"/>
<dbReference type="SUPFAM" id="SSF48371">
    <property type="entry name" value="ARM repeat"/>
    <property type="match status" value="2"/>
</dbReference>
<proteinExistence type="inferred from homology"/>
<dbReference type="InterPro" id="IPR007205">
    <property type="entry name" value="Protein_HGH1_N"/>
</dbReference>
<evidence type="ECO:0000313" key="5">
    <source>
        <dbReference type="EnsemblMetazoa" id="Aqu2.1.30460_001"/>
    </source>
</evidence>
<dbReference type="EnsemblMetazoa" id="Aqu2.1.30460_001">
    <property type="protein sequence ID" value="Aqu2.1.30460_001"/>
    <property type="gene ID" value="Aqu2.1.30460"/>
</dbReference>
<accession>A0A1X7UR39</accession>
<sequence length="332" mass="37963">MADHVEELRKFLSDTSRPDLQSVAVDIILGLSGTPEGCDVIMKEDGIAYHIVRHATELDLPSSLKASQVLVNVSAIENWVEKLLTTHDTLMQKLLQVLLRPKSITKENVCMTLSNITRLEKGSSLFGNYLFSYPSTMSLDILVDLFDKDTSESLDYLAEVFSNVTQLLSFRQWFLSKPGYDSLLRLLPYTRYMKSVIRRSGIVGLLRNLCFEIDHHKCLLGEESDFLCALLLPLAGPESFTDEENDQLPLDCQYLPDDKEREDVPDLRKKLLESLLKLCVTPYGRHYLRRHGVYFILRELHKWEPVPSIKEDCESVVSILISDEPQKELTLQ</sequence>
<dbReference type="KEGG" id="aqu:100636832"/>
<dbReference type="EnsemblMetazoa" id="XM_003386908.3">
    <property type="protein sequence ID" value="XP_003386956.1"/>
    <property type="gene ID" value="LOC100636832"/>
</dbReference>
<feature type="domain" description="Protein HGH1 N-terminal" evidence="3">
    <location>
        <begin position="99"/>
        <end position="269"/>
    </location>
</feature>
<evidence type="ECO:0000259" key="4">
    <source>
        <dbReference type="Pfam" id="PF04064"/>
    </source>
</evidence>
<dbReference type="InParanoid" id="A0A1X7UR39"/>